<organism evidence="2 3">
    <name type="scientific">Inconstantimicrobium porci</name>
    <dbReference type="NCBI Taxonomy" id="2652291"/>
    <lineage>
        <taxon>Bacteria</taxon>
        <taxon>Bacillati</taxon>
        <taxon>Bacillota</taxon>
        <taxon>Clostridia</taxon>
        <taxon>Eubacteriales</taxon>
        <taxon>Clostridiaceae</taxon>
        <taxon>Inconstantimicrobium</taxon>
    </lineage>
</organism>
<proteinExistence type="predicted"/>
<name>A0A7X2MY80_9CLOT</name>
<dbReference type="EMBL" id="VULX01000009">
    <property type="protein sequence ID" value="MSR91297.1"/>
    <property type="molecule type" value="Genomic_DNA"/>
</dbReference>
<keyword evidence="1" id="KW-0472">Membrane</keyword>
<keyword evidence="1" id="KW-1133">Transmembrane helix</keyword>
<feature type="transmembrane region" description="Helical" evidence="1">
    <location>
        <begin position="138"/>
        <end position="163"/>
    </location>
</feature>
<keyword evidence="1" id="KW-0812">Transmembrane</keyword>
<protein>
    <submittedName>
        <fullName evidence="2">Uncharacterized protein</fullName>
    </submittedName>
</protein>
<dbReference type="PANTHER" id="PTHR37305">
    <property type="entry name" value="INTEGRAL MEMBRANE PROTEIN-RELATED"/>
    <property type="match status" value="1"/>
</dbReference>
<evidence type="ECO:0000256" key="1">
    <source>
        <dbReference type="SAM" id="Phobius"/>
    </source>
</evidence>
<dbReference type="AlphaFoldDB" id="A0A7X2MY80"/>
<dbReference type="Proteomes" id="UP000460287">
    <property type="component" value="Unassembled WGS sequence"/>
</dbReference>
<gene>
    <name evidence="2" type="ORF">FYJ33_07695</name>
</gene>
<evidence type="ECO:0000313" key="2">
    <source>
        <dbReference type="EMBL" id="MSR91297.1"/>
    </source>
</evidence>
<dbReference type="PANTHER" id="PTHR37305:SF1">
    <property type="entry name" value="MEMBRANE PROTEIN"/>
    <property type="match status" value="1"/>
</dbReference>
<feature type="transmembrane region" description="Helical" evidence="1">
    <location>
        <begin position="20"/>
        <end position="43"/>
    </location>
</feature>
<evidence type="ECO:0000313" key="3">
    <source>
        <dbReference type="Proteomes" id="UP000460287"/>
    </source>
</evidence>
<comment type="caution">
    <text evidence="2">The sequence shown here is derived from an EMBL/GenBank/DDBJ whole genome shotgun (WGS) entry which is preliminary data.</text>
</comment>
<keyword evidence="3" id="KW-1185">Reference proteome</keyword>
<feature type="transmembrane region" description="Helical" evidence="1">
    <location>
        <begin position="55"/>
        <end position="75"/>
    </location>
</feature>
<feature type="transmembrane region" description="Helical" evidence="1">
    <location>
        <begin position="170"/>
        <end position="188"/>
    </location>
</feature>
<feature type="transmembrane region" description="Helical" evidence="1">
    <location>
        <begin position="227"/>
        <end position="250"/>
    </location>
</feature>
<reference evidence="2 3" key="1">
    <citation type="submission" date="2019-08" db="EMBL/GenBank/DDBJ databases">
        <title>In-depth cultivation of the pig gut microbiome towards novel bacterial diversity and tailored functional studies.</title>
        <authorList>
            <person name="Wylensek D."/>
            <person name="Hitch T.C.A."/>
            <person name="Clavel T."/>
        </authorList>
    </citation>
    <scope>NUCLEOTIDE SEQUENCE [LARGE SCALE GENOMIC DNA]</scope>
    <source>
        <strain evidence="2 3">WCA-383-APC-5B</strain>
    </source>
</reference>
<sequence length="256" mass="28466">MIMNNYLKSELYRIIHSRGIYMFVGLCTAAVLFLEVMLAIFPTQYTTTEFAFSSMFSNVQLIMMLCVALVSVVFAEEFKNHTLKNSVAYGLSRSEIFFGRLFTELFVALIAFTIVIGAYIAGGYLLLADSGSMYLNELITGMTGAVPILILCVVFTHSLYYIIDKETTIAVVWAIVIAVIPKVLALLGTKVKIAAAIADWMPWYIISDVSFNQKTGAYTLGWLTNEGLMRCILVGIIGSVICYIIGLMAFKRKEIK</sequence>
<accession>A0A7X2MY80</accession>
<feature type="transmembrane region" description="Helical" evidence="1">
    <location>
        <begin position="101"/>
        <end position="126"/>
    </location>
</feature>